<dbReference type="KEGG" id="dau:Daud_0317"/>
<dbReference type="PANTHER" id="PTHR46889:SF4">
    <property type="entry name" value="TRANSPOSASE INSO FOR INSERTION SEQUENCE ELEMENT IS911B-RELATED"/>
    <property type="match status" value="1"/>
</dbReference>
<dbReference type="InterPro" id="IPR050900">
    <property type="entry name" value="Transposase_IS3/IS150/IS904"/>
</dbReference>
<proteinExistence type="predicted"/>
<keyword evidence="3" id="KW-1185">Reference proteome</keyword>
<evidence type="ECO:0000313" key="2">
    <source>
        <dbReference type="EMBL" id="ACA58877.1"/>
    </source>
</evidence>
<organism evidence="2 3">
    <name type="scientific">Desulforudis audaxviator (strain MP104C)</name>
    <dbReference type="NCBI Taxonomy" id="477974"/>
    <lineage>
        <taxon>Bacteria</taxon>
        <taxon>Bacillati</taxon>
        <taxon>Bacillota</taxon>
        <taxon>Clostridia</taxon>
        <taxon>Thermoanaerobacterales</taxon>
        <taxon>Candidatus Desulforudaceae</taxon>
        <taxon>Candidatus Desulforudis</taxon>
    </lineage>
</organism>
<accession>B1I0W3</accession>
<dbReference type="Proteomes" id="UP000008544">
    <property type="component" value="Chromosome"/>
</dbReference>
<evidence type="ECO:0000259" key="1">
    <source>
        <dbReference type="Pfam" id="PF13276"/>
    </source>
</evidence>
<dbReference type="InterPro" id="IPR025948">
    <property type="entry name" value="HTH-like_dom"/>
</dbReference>
<dbReference type="PANTHER" id="PTHR46889">
    <property type="entry name" value="TRANSPOSASE INSF FOR INSERTION SEQUENCE IS3B-RELATED"/>
    <property type="match status" value="1"/>
</dbReference>
<dbReference type="HOGENOM" id="CLU_1822237_0_0_9"/>
<dbReference type="eggNOG" id="COG2801">
    <property type="taxonomic scope" value="Bacteria"/>
</dbReference>
<dbReference type="EMBL" id="CP000860">
    <property type="protein sequence ID" value="ACA58877.1"/>
    <property type="molecule type" value="Genomic_DNA"/>
</dbReference>
<reference evidence="2 3" key="2">
    <citation type="journal article" date="2008" name="Science">
        <title>Environmental genomics reveals a single-species ecosystem deep within Earth.</title>
        <authorList>
            <person name="Chivian D."/>
            <person name="Brodie E.L."/>
            <person name="Alm E.J."/>
            <person name="Culley D.E."/>
            <person name="Dehal P.S."/>
            <person name="Desantis T.Z."/>
            <person name="Gihring T.M."/>
            <person name="Lapidus A."/>
            <person name="Lin L.H."/>
            <person name="Lowry S.R."/>
            <person name="Moser D.P."/>
            <person name="Richardson P.M."/>
            <person name="Southam G."/>
            <person name="Wanger G."/>
            <person name="Pratt L.M."/>
            <person name="Andersen G.L."/>
            <person name="Hazen T.C."/>
            <person name="Brockman F.J."/>
            <person name="Arkin A.P."/>
            <person name="Onstott T.C."/>
        </authorList>
    </citation>
    <scope>NUCLEOTIDE SEQUENCE [LARGE SCALE GENOMIC DNA]</scope>
    <source>
        <strain evidence="2 3">MP104C</strain>
    </source>
</reference>
<sequence>MLVQTLHKDGYKITLIAKTLDLNRTYCYSLLLDKPQKERPDKDAEVKQAIIRICIQFPTYGYRRVTAVLRNRLGRSINRKKVQRIMQEEGLTVPVKERVAKRTKESGRIPVIRSNEHFQVDMTKVWCGADGWGYLFAVIDA</sequence>
<gene>
    <name evidence="2" type="ordered locus">Daud_0317</name>
</gene>
<dbReference type="STRING" id="477974.Daud_0317"/>
<evidence type="ECO:0000313" key="3">
    <source>
        <dbReference type="Proteomes" id="UP000008544"/>
    </source>
</evidence>
<protein>
    <recommendedName>
        <fullName evidence="1">HTH-like domain-containing protein</fullName>
    </recommendedName>
</protein>
<dbReference type="AlphaFoldDB" id="B1I0W3"/>
<reference evidence="3" key="1">
    <citation type="submission" date="2007-10" db="EMBL/GenBank/DDBJ databases">
        <title>Complete sequence of chromosome of Desulforudis audaxviator MP104C.</title>
        <authorList>
            <person name="Copeland A."/>
            <person name="Lucas S."/>
            <person name="Lapidus A."/>
            <person name="Barry K."/>
            <person name="Glavina del Rio T."/>
            <person name="Dalin E."/>
            <person name="Tice H."/>
            <person name="Bruce D."/>
            <person name="Pitluck S."/>
            <person name="Lowry S.R."/>
            <person name="Larimer F."/>
            <person name="Land M.L."/>
            <person name="Hauser L."/>
            <person name="Kyrpides N."/>
            <person name="Ivanova N.N."/>
            <person name="Richardson P."/>
        </authorList>
    </citation>
    <scope>NUCLEOTIDE SEQUENCE [LARGE SCALE GENOMIC DNA]</scope>
    <source>
        <strain evidence="3">MP104C</strain>
    </source>
</reference>
<name>B1I0W3_DESAP</name>
<dbReference type="Pfam" id="PF13276">
    <property type="entry name" value="HTH_21"/>
    <property type="match status" value="1"/>
</dbReference>
<feature type="domain" description="HTH-like" evidence="1">
    <location>
        <begin position="42"/>
        <end position="98"/>
    </location>
</feature>